<organism evidence="1 2">
    <name type="scientific">Muntiacus muntjak</name>
    <name type="common">Barking deer</name>
    <name type="synonym">Indian muntjac</name>
    <dbReference type="NCBI Taxonomy" id="9888"/>
    <lineage>
        <taxon>Eukaryota</taxon>
        <taxon>Metazoa</taxon>
        <taxon>Chordata</taxon>
        <taxon>Craniata</taxon>
        <taxon>Vertebrata</taxon>
        <taxon>Euteleostomi</taxon>
        <taxon>Mammalia</taxon>
        <taxon>Eutheria</taxon>
        <taxon>Laurasiatheria</taxon>
        <taxon>Artiodactyla</taxon>
        <taxon>Ruminantia</taxon>
        <taxon>Pecora</taxon>
        <taxon>Cervidae</taxon>
        <taxon>Muntiacinae</taxon>
        <taxon>Muntiacus</taxon>
    </lineage>
</organism>
<evidence type="ECO:0000313" key="1">
    <source>
        <dbReference type="EMBL" id="KAB0341450.1"/>
    </source>
</evidence>
<protein>
    <submittedName>
        <fullName evidence="1">Uncharacterized protein</fullName>
    </submittedName>
</protein>
<proteinExistence type="predicted"/>
<name>A0A5N3UYB1_MUNMU</name>
<sequence>MYTPVCSSAVAALPTSVPPCAVGSRSSGGGRVCVRQERKRPGCVRASVRGASVWQIQGKN</sequence>
<gene>
    <name evidence="1" type="ORF">FD754_018376</name>
</gene>
<reference evidence="1 2" key="1">
    <citation type="submission" date="2019-06" db="EMBL/GenBank/DDBJ databases">
        <title>Discovery of a novel chromosome fission-fusion reversal in muntjac.</title>
        <authorList>
            <person name="Mudd A.B."/>
            <person name="Bredeson J.V."/>
            <person name="Baum R."/>
            <person name="Hockemeyer D."/>
            <person name="Rokhsar D.S."/>
        </authorList>
    </citation>
    <scope>NUCLEOTIDE SEQUENCE [LARGE SCALE GENOMIC DNA]</scope>
    <source>
        <strain evidence="1">UTSW_UCB_Mm</strain>
        <tissue evidence="1">Fibroblast cell line</tissue>
    </source>
</reference>
<evidence type="ECO:0000313" key="2">
    <source>
        <dbReference type="Proteomes" id="UP000326458"/>
    </source>
</evidence>
<dbReference type="AlphaFoldDB" id="A0A5N3UYB1"/>
<dbReference type="EMBL" id="VCEA01000003">
    <property type="protein sequence ID" value="KAB0341450.1"/>
    <property type="molecule type" value="Genomic_DNA"/>
</dbReference>
<dbReference type="Proteomes" id="UP000326458">
    <property type="component" value="Unassembled WGS sequence"/>
</dbReference>
<comment type="caution">
    <text evidence="1">The sequence shown here is derived from an EMBL/GenBank/DDBJ whole genome shotgun (WGS) entry which is preliminary data.</text>
</comment>
<keyword evidence="2" id="KW-1185">Reference proteome</keyword>
<accession>A0A5N3UYB1</accession>